<keyword evidence="2" id="KW-1185">Reference proteome</keyword>
<name>A0AAV0VEW8_9STRA</name>
<reference evidence="1" key="1">
    <citation type="submission" date="2022-12" db="EMBL/GenBank/DDBJ databases">
        <authorList>
            <person name="Webb A."/>
        </authorList>
    </citation>
    <scope>NUCLEOTIDE SEQUENCE</scope>
    <source>
        <strain evidence="1">Pd1</strain>
    </source>
</reference>
<evidence type="ECO:0000313" key="1">
    <source>
        <dbReference type="EMBL" id="CAI5747118.1"/>
    </source>
</evidence>
<gene>
    <name evidence="1" type="ORF">PDE001_LOCUS12051</name>
</gene>
<sequence>MSAAIGFGEYETLLPFVVKENEAQWKGLARIHTGHLVLSVDGIRARGLSFRQFAELWYPLLSSNDNRKISFSHRRVRLRDRKRAELEIEIQKQWMRSGPMRFTPVQNDAELQSKIREAHTLIWEHQLTQAYEILHSLSVGSDPTVCLLAVELEVVRVLVSNDTLYAKQAQRMANQAVTWLERLSFGCNWYCKALRSNLRQAAREILYNVYQERSAIDAL</sequence>
<dbReference type="AlphaFoldDB" id="A0AAV0VEW8"/>
<evidence type="ECO:0008006" key="3">
    <source>
        <dbReference type="Google" id="ProtNLM"/>
    </source>
</evidence>
<comment type="caution">
    <text evidence="1">The sequence shown here is derived from an EMBL/GenBank/DDBJ whole genome shotgun (WGS) entry which is preliminary data.</text>
</comment>
<organism evidence="1 2">
    <name type="scientific">Peronospora destructor</name>
    <dbReference type="NCBI Taxonomy" id="86335"/>
    <lineage>
        <taxon>Eukaryota</taxon>
        <taxon>Sar</taxon>
        <taxon>Stramenopiles</taxon>
        <taxon>Oomycota</taxon>
        <taxon>Peronosporomycetes</taxon>
        <taxon>Peronosporales</taxon>
        <taxon>Peronosporaceae</taxon>
        <taxon>Peronospora</taxon>
    </lineage>
</organism>
<accession>A0AAV0VEW8</accession>
<dbReference type="EMBL" id="CANTFM010002670">
    <property type="protein sequence ID" value="CAI5747118.1"/>
    <property type="molecule type" value="Genomic_DNA"/>
</dbReference>
<dbReference type="Proteomes" id="UP001162029">
    <property type="component" value="Unassembled WGS sequence"/>
</dbReference>
<evidence type="ECO:0000313" key="2">
    <source>
        <dbReference type="Proteomes" id="UP001162029"/>
    </source>
</evidence>
<proteinExistence type="predicted"/>
<protein>
    <recommendedName>
        <fullName evidence="3">PDZ domain-containing protein</fullName>
    </recommendedName>
</protein>